<feature type="repeat" description="TPR" evidence="3">
    <location>
        <begin position="131"/>
        <end position="164"/>
    </location>
</feature>
<feature type="repeat" description="TPR" evidence="3">
    <location>
        <begin position="97"/>
        <end position="130"/>
    </location>
</feature>
<dbReference type="SUPFAM" id="SSF48452">
    <property type="entry name" value="TPR-like"/>
    <property type="match status" value="2"/>
</dbReference>
<proteinExistence type="predicted"/>
<dbReference type="KEGG" id="fai:FAD_0956"/>
<dbReference type="PANTHER" id="PTHR44943">
    <property type="entry name" value="CELLULOSE SYNTHASE OPERON PROTEIN C"/>
    <property type="match status" value="1"/>
</dbReference>
<evidence type="ECO:0000256" key="1">
    <source>
        <dbReference type="ARBA" id="ARBA00022737"/>
    </source>
</evidence>
<dbReference type="EMBL" id="CP015363">
    <property type="protein sequence ID" value="ARD84839.1"/>
    <property type="molecule type" value="Genomic_DNA"/>
</dbReference>
<keyword evidence="5" id="KW-1185">Reference proteome</keyword>
<dbReference type="STRING" id="74969.FAD_0956"/>
<accession>A0A1V0N427</accession>
<evidence type="ECO:0000256" key="2">
    <source>
        <dbReference type="ARBA" id="ARBA00022803"/>
    </source>
</evidence>
<dbReference type="InterPro" id="IPR051685">
    <property type="entry name" value="Ycf3/AcsC/BcsC/TPR_MFPF"/>
</dbReference>
<dbReference type="Pfam" id="PF13414">
    <property type="entry name" value="TPR_11"/>
    <property type="match status" value="2"/>
</dbReference>
<dbReference type="InterPro" id="IPR019734">
    <property type="entry name" value="TPR_rpt"/>
</dbReference>
<evidence type="ECO:0000256" key="3">
    <source>
        <dbReference type="PROSITE-ProRule" id="PRU00339"/>
    </source>
</evidence>
<dbReference type="InterPro" id="IPR011990">
    <property type="entry name" value="TPR-like_helical_dom_sf"/>
</dbReference>
<gene>
    <name evidence="4" type="ORF">FAD_0956</name>
</gene>
<dbReference type="AlphaFoldDB" id="A0A1V0N427"/>
<evidence type="ECO:0000313" key="4">
    <source>
        <dbReference type="EMBL" id="ARD84839.1"/>
    </source>
</evidence>
<dbReference type="Proteomes" id="UP000192050">
    <property type="component" value="Chromosome"/>
</dbReference>
<keyword evidence="2 3" id="KW-0802">TPR repeat</keyword>
<reference evidence="4 5" key="1">
    <citation type="submission" date="2011-10" db="EMBL/GenBank/DDBJ databases">
        <title>Metabolic and evolutionary patterns in the extreme acidophile Ferroplasma acidiphilum.</title>
        <authorList>
            <person name="Golyshina O.V."/>
            <person name="Kozyavkin S.A."/>
            <person name="Tatusov R.L."/>
            <person name="Slesarev A.I."/>
            <person name="Golyshin P.N."/>
        </authorList>
    </citation>
    <scope>NUCLEOTIDE SEQUENCE [LARGE SCALE GENOMIC DNA]</scope>
    <source>
        <strain evidence="5">Y</strain>
    </source>
</reference>
<dbReference type="SMART" id="SM00028">
    <property type="entry name" value="TPR"/>
    <property type="match status" value="6"/>
</dbReference>
<organism evidence="4 5">
    <name type="scientific">Ferroplasma acidiphilum</name>
    <dbReference type="NCBI Taxonomy" id="74969"/>
    <lineage>
        <taxon>Archaea</taxon>
        <taxon>Methanobacteriati</taxon>
        <taxon>Thermoplasmatota</taxon>
        <taxon>Thermoplasmata</taxon>
        <taxon>Thermoplasmatales</taxon>
        <taxon>Ferroplasmaceae</taxon>
        <taxon>Ferroplasma</taxon>
    </lineage>
</organism>
<dbReference type="PROSITE" id="PS50005">
    <property type="entry name" value="TPR"/>
    <property type="match status" value="3"/>
</dbReference>
<keyword evidence="1" id="KW-0677">Repeat</keyword>
<feature type="repeat" description="TPR" evidence="3">
    <location>
        <begin position="63"/>
        <end position="96"/>
    </location>
</feature>
<protein>
    <submittedName>
        <fullName evidence="4">Tetratricopeptide repeat-containing protein</fullName>
    </submittedName>
</protein>
<dbReference type="Gene3D" id="1.25.40.10">
    <property type="entry name" value="Tetratricopeptide repeat domain"/>
    <property type="match status" value="3"/>
</dbReference>
<dbReference type="Pfam" id="PF13181">
    <property type="entry name" value="TPR_8"/>
    <property type="match status" value="1"/>
</dbReference>
<name>A0A1V0N427_9ARCH</name>
<evidence type="ECO:0000313" key="5">
    <source>
        <dbReference type="Proteomes" id="UP000192050"/>
    </source>
</evidence>
<dbReference type="PANTHER" id="PTHR44943:SF4">
    <property type="entry name" value="TPR REPEAT-CONTAINING PROTEIN MJ0798"/>
    <property type="match status" value="1"/>
</dbReference>
<sequence>MSKVRNNRNIYNHIYFTYSGVKEMKYVEAEISYHKAVQLNDVNAYNNALIEINKAISLDPDNPDYHYTKAISLAGNEQYNEAIEEYDKAISINPKNPDYYVGKGVALDKTGKASEAIKTIDKAISLGPRNSGAYSVKAQILFSNGQHNEAIKEFDKAISFDPKNPKYHEDKALFLRAMYEYDYAIIEYDTLISLYPKNPLYHNSKGNTIVERAASNDRKKYNEAIEEYDTALKLLRYRPEQKRSTPIYAAKAEVVAYVLFDKAVCLEKLGKIEDAINIYTSAKEIDQQRLDPVIRICNLYYNLGKYKEASEVMGELLTYDLDEIPERCERGNCGTADLINCLEIVIKSCQKINNKEDVDLYVNRLLELDPENKLARSLK</sequence>